<evidence type="ECO:0000313" key="5">
    <source>
        <dbReference type="Proteomes" id="UP000661858"/>
    </source>
</evidence>
<evidence type="ECO:0000313" key="4">
    <source>
        <dbReference type="EMBL" id="MBL1086476.1"/>
    </source>
</evidence>
<proteinExistence type="predicted"/>
<dbReference type="InterPro" id="IPR016161">
    <property type="entry name" value="Ald_DH/histidinol_DH"/>
</dbReference>
<dbReference type="InterPro" id="IPR015590">
    <property type="entry name" value="Aldehyde_DH_dom"/>
</dbReference>
<keyword evidence="1" id="KW-0560">Oxidoreductase</keyword>
<feature type="transmembrane region" description="Helical" evidence="2">
    <location>
        <begin position="166"/>
        <end position="188"/>
    </location>
</feature>
<dbReference type="PANTHER" id="PTHR11699">
    <property type="entry name" value="ALDEHYDE DEHYDROGENASE-RELATED"/>
    <property type="match status" value="1"/>
</dbReference>
<organism evidence="4 5">
    <name type="scientific">Streptomyces actinomycinicus</name>
    <dbReference type="NCBI Taxonomy" id="1695166"/>
    <lineage>
        <taxon>Bacteria</taxon>
        <taxon>Bacillati</taxon>
        <taxon>Actinomycetota</taxon>
        <taxon>Actinomycetes</taxon>
        <taxon>Kitasatosporales</taxon>
        <taxon>Streptomycetaceae</taxon>
        <taxon>Streptomyces</taxon>
    </lineage>
</organism>
<comment type="caution">
    <text evidence="4">The sequence shown here is derived from an EMBL/GenBank/DDBJ whole genome shotgun (WGS) entry which is preliminary data.</text>
</comment>
<dbReference type="Gene3D" id="3.40.309.10">
    <property type="entry name" value="Aldehyde Dehydrogenase, Chain A, domain 2"/>
    <property type="match status" value="1"/>
</dbReference>
<dbReference type="GO" id="GO:0016620">
    <property type="term" value="F:oxidoreductase activity, acting on the aldehyde or oxo group of donors, NAD or NADP as acceptor"/>
    <property type="evidence" value="ECO:0007669"/>
    <property type="project" value="InterPro"/>
</dbReference>
<dbReference type="Gene3D" id="3.40.605.10">
    <property type="entry name" value="Aldehyde Dehydrogenase, Chain A, domain 1"/>
    <property type="match status" value="1"/>
</dbReference>
<keyword evidence="2" id="KW-1133">Transmembrane helix</keyword>
<keyword evidence="5" id="KW-1185">Reference proteome</keyword>
<dbReference type="InterPro" id="IPR016162">
    <property type="entry name" value="Ald_DH_N"/>
</dbReference>
<keyword evidence="2" id="KW-0812">Transmembrane</keyword>
<keyword evidence="2" id="KW-0472">Membrane</keyword>
<gene>
    <name evidence="4" type="ORF">JK359_31685</name>
</gene>
<name>A0A937EQR3_9ACTN</name>
<dbReference type="InterPro" id="IPR016163">
    <property type="entry name" value="Ald_DH_C"/>
</dbReference>
<dbReference type="SUPFAM" id="SSF53720">
    <property type="entry name" value="ALDH-like"/>
    <property type="match status" value="1"/>
</dbReference>
<accession>A0A937EQR3</accession>
<sequence>MTTTPATGGTSPDPDALVARLATGERAWARTSLAERRELLLDVAAATAAVAEEWVRTAAGIKQLTPASPLVGEEWMSGPYALLTYLQALQETMRRLDEGADVLGGTRITRAPGDRLAVQVLPYDTYDKLLMNGFHAEVWTTPGVTEEQLRATAGLTQRTPRRTRGVALVLGAGNIFSIPLLDVLYQLYAENRTTVLKLNPTTDPLADVYRAVFEPLIDRGLVEIVTGGPDVGMAAAGHPGITAVHMTGSEATHDAVVWGTGDAAAAAKATGTPKLSKPMTSELGGVAPIIVLPGEWSDADLRYQAEHVATMRLHNSGCNCIAGQILILSSDWAQKNAFLTALRRALATAPARPAWYPGCEARVRSARELHPGRAEKPGGTPERTLLTGLDLTSPDESAFTTEYFGPVLGVAELSGTGSRFLGAAVAAANDRLHGTLGANLIAHPDTLKALGHRLRAAIADLRYGTVAVNAWTGVGYATPRATWGAFPGHTLDDVQSGIGVVHNALLMGHAERTVVTGPFRPAPRSVLHRGTSISPKPPWFVTNTTAARTGRLLTEFAAHPRWQDLPALFASAFRG</sequence>
<protein>
    <submittedName>
        <fullName evidence="4">Aldehyde dehydrogenase family protein</fullName>
    </submittedName>
</protein>
<evidence type="ECO:0000256" key="1">
    <source>
        <dbReference type="ARBA" id="ARBA00023002"/>
    </source>
</evidence>
<evidence type="ECO:0000259" key="3">
    <source>
        <dbReference type="Pfam" id="PF00171"/>
    </source>
</evidence>
<dbReference type="EMBL" id="JAERRK010000023">
    <property type="protein sequence ID" value="MBL1086476.1"/>
    <property type="molecule type" value="Genomic_DNA"/>
</dbReference>
<feature type="domain" description="Aldehyde dehydrogenase" evidence="3">
    <location>
        <begin position="154"/>
        <end position="348"/>
    </location>
</feature>
<dbReference type="Proteomes" id="UP000661858">
    <property type="component" value="Unassembled WGS sequence"/>
</dbReference>
<dbReference type="Pfam" id="PF00171">
    <property type="entry name" value="Aldedh"/>
    <property type="match status" value="1"/>
</dbReference>
<dbReference type="AlphaFoldDB" id="A0A937EQR3"/>
<reference evidence="4" key="1">
    <citation type="submission" date="2021-01" db="EMBL/GenBank/DDBJ databases">
        <title>WGS of actinomycetes isolated from Thailand.</title>
        <authorList>
            <person name="Thawai C."/>
        </authorList>
    </citation>
    <scope>NUCLEOTIDE SEQUENCE</scope>
    <source>
        <strain evidence="4">RCU-197</strain>
    </source>
</reference>
<dbReference type="RefSeq" id="WP_201842948.1">
    <property type="nucleotide sequence ID" value="NZ_JAERRK010000023.1"/>
</dbReference>
<evidence type="ECO:0000256" key="2">
    <source>
        <dbReference type="SAM" id="Phobius"/>
    </source>
</evidence>